<reference evidence="2 3" key="1">
    <citation type="submission" date="2011-02" db="EMBL/GenBank/DDBJ databases">
        <title>The Genome Sequence of Sphaeroforma arctica JP610.</title>
        <authorList>
            <consortium name="The Broad Institute Genome Sequencing Platform"/>
            <person name="Russ C."/>
            <person name="Cuomo C."/>
            <person name="Young S.K."/>
            <person name="Zeng Q."/>
            <person name="Gargeya S."/>
            <person name="Alvarado L."/>
            <person name="Berlin A."/>
            <person name="Chapman S.B."/>
            <person name="Chen Z."/>
            <person name="Freedman E."/>
            <person name="Gellesch M."/>
            <person name="Goldberg J."/>
            <person name="Griggs A."/>
            <person name="Gujja S."/>
            <person name="Heilman E."/>
            <person name="Heiman D."/>
            <person name="Howarth C."/>
            <person name="Mehta T."/>
            <person name="Neiman D."/>
            <person name="Pearson M."/>
            <person name="Roberts A."/>
            <person name="Saif S."/>
            <person name="Shea T."/>
            <person name="Shenoy N."/>
            <person name="Sisk P."/>
            <person name="Stolte C."/>
            <person name="Sykes S."/>
            <person name="White J."/>
            <person name="Yandava C."/>
            <person name="Burger G."/>
            <person name="Gray M.W."/>
            <person name="Holland P.W.H."/>
            <person name="King N."/>
            <person name="Lang F.B.F."/>
            <person name="Roger A.J."/>
            <person name="Ruiz-Trillo I."/>
            <person name="Haas B."/>
            <person name="Nusbaum C."/>
            <person name="Birren B."/>
        </authorList>
    </citation>
    <scope>NUCLEOTIDE SEQUENCE [LARGE SCALE GENOMIC DNA]</scope>
    <source>
        <strain evidence="2 3">JP610</strain>
    </source>
</reference>
<accession>A0A0L0FGY4</accession>
<evidence type="ECO:0000313" key="3">
    <source>
        <dbReference type="Proteomes" id="UP000054560"/>
    </source>
</evidence>
<feature type="compositionally biased region" description="Low complexity" evidence="1">
    <location>
        <begin position="150"/>
        <end position="162"/>
    </location>
</feature>
<name>A0A0L0FGY4_9EUKA</name>
<proteinExistence type="predicted"/>
<protein>
    <submittedName>
        <fullName evidence="2">Uncharacterized protein</fullName>
    </submittedName>
</protein>
<gene>
    <name evidence="2" type="ORF">SARC_12163</name>
</gene>
<organism evidence="2 3">
    <name type="scientific">Sphaeroforma arctica JP610</name>
    <dbReference type="NCBI Taxonomy" id="667725"/>
    <lineage>
        <taxon>Eukaryota</taxon>
        <taxon>Ichthyosporea</taxon>
        <taxon>Ichthyophonida</taxon>
        <taxon>Sphaeroforma</taxon>
    </lineage>
</organism>
<feature type="compositionally biased region" description="Basic and acidic residues" evidence="1">
    <location>
        <begin position="91"/>
        <end position="103"/>
    </location>
</feature>
<dbReference type="Proteomes" id="UP000054560">
    <property type="component" value="Unassembled WGS sequence"/>
</dbReference>
<feature type="compositionally biased region" description="Low complexity" evidence="1">
    <location>
        <begin position="110"/>
        <end position="132"/>
    </location>
</feature>
<sequence length="231" mass="24842">IITSNRPFLLVGLHHDFILDRGARTISTDMPGLSVNTDTSTHGHTLSYTPMTGADTQAPLETHALGDGTMNTGTTDAASDGSEGVGTTAHTRSDGGADSTDTHTHKHTSTHTSTHTNAHVNTHTNTHVNTHTGDIQHMAGNDPSGASPHSTSTSTDTHNTRTQTRETTETRGVRESDAEHRAHHRHTRQMSWTLSERELDSYTRLIPYTEGVHMAGEIGAVSTSIQVMVVK</sequence>
<dbReference type="RefSeq" id="XP_014149210.1">
    <property type="nucleotide sequence ID" value="XM_014293735.1"/>
</dbReference>
<evidence type="ECO:0000256" key="1">
    <source>
        <dbReference type="SAM" id="MobiDB-lite"/>
    </source>
</evidence>
<feature type="region of interest" description="Disordered" evidence="1">
    <location>
        <begin position="62"/>
        <end position="189"/>
    </location>
</feature>
<feature type="compositionally biased region" description="Basic and acidic residues" evidence="1">
    <location>
        <begin position="163"/>
        <end position="180"/>
    </location>
</feature>
<dbReference type="AlphaFoldDB" id="A0A0L0FGY4"/>
<keyword evidence="3" id="KW-1185">Reference proteome</keyword>
<evidence type="ECO:0000313" key="2">
    <source>
        <dbReference type="EMBL" id="KNC75308.1"/>
    </source>
</evidence>
<dbReference type="GeneID" id="25912667"/>
<feature type="non-terminal residue" evidence="2">
    <location>
        <position position="1"/>
    </location>
</feature>
<dbReference type="EMBL" id="KQ243706">
    <property type="protein sequence ID" value="KNC75308.1"/>
    <property type="molecule type" value="Genomic_DNA"/>
</dbReference>